<dbReference type="EMBL" id="GBXM01108031">
    <property type="protein sequence ID" value="JAH00546.1"/>
    <property type="molecule type" value="Transcribed_RNA"/>
</dbReference>
<sequence length="28" mass="3261">MPSTKCGLTHHYKSNIQTQEIRWTSLCP</sequence>
<organism evidence="1">
    <name type="scientific">Anguilla anguilla</name>
    <name type="common">European freshwater eel</name>
    <name type="synonym">Muraena anguilla</name>
    <dbReference type="NCBI Taxonomy" id="7936"/>
    <lineage>
        <taxon>Eukaryota</taxon>
        <taxon>Metazoa</taxon>
        <taxon>Chordata</taxon>
        <taxon>Craniata</taxon>
        <taxon>Vertebrata</taxon>
        <taxon>Euteleostomi</taxon>
        <taxon>Actinopterygii</taxon>
        <taxon>Neopterygii</taxon>
        <taxon>Teleostei</taxon>
        <taxon>Anguilliformes</taxon>
        <taxon>Anguillidae</taxon>
        <taxon>Anguilla</taxon>
    </lineage>
</organism>
<reference evidence="1" key="1">
    <citation type="submission" date="2014-11" db="EMBL/GenBank/DDBJ databases">
        <authorList>
            <person name="Amaro Gonzalez C."/>
        </authorList>
    </citation>
    <scope>NUCLEOTIDE SEQUENCE</scope>
</reference>
<accession>A0A0E9P7C2</accession>
<proteinExistence type="predicted"/>
<evidence type="ECO:0000313" key="1">
    <source>
        <dbReference type="EMBL" id="JAH00546.1"/>
    </source>
</evidence>
<dbReference type="AlphaFoldDB" id="A0A0E9P7C2"/>
<protein>
    <submittedName>
        <fullName evidence="1">Uncharacterized protein</fullName>
    </submittedName>
</protein>
<reference evidence="1" key="2">
    <citation type="journal article" date="2015" name="Fish Shellfish Immunol.">
        <title>Early steps in the European eel (Anguilla anguilla)-Vibrio vulnificus interaction in the gills: Role of the RtxA13 toxin.</title>
        <authorList>
            <person name="Callol A."/>
            <person name="Pajuelo D."/>
            <person name="Ebbesson L."/>
            <person name="Teles M."/>
            <person name="MacKenzie S."/>
            <person name="Amaro C."/>
        </authorList>
    </citation>
    <scope>NUCLEOTIDE SEQUENCE</scope>
</reference>
<name>A0A0E9P7C2_ANGAN</name>